<evidence type="ECO:0000256" key="3">
    <source>
        <dbReference type="ARBA" id="ARBA00017677"/>
    </source>
</evidence>
<evidence type="ECO:0000256" key="8">
    <source>
        <dbReference type="ARBA" id="ARBA00048923"/>
    </source>
</evidence>
<evidence type="ECO:0000256" key="9">
    <source>
        <dbReference type="PIRNR" id="PIRNR000452"/>
    </source>
</evidence>
<comment type="subunit">
    <text evidence="1 9">Homodimer.</text>
</comment>
<evidence type="ECO:0000256" key="5">
    <source>
        <dbReference type="ARBA" id="ARBA00023251"/>
    </source>
</evidence>
<proteinExistence type="predicted"/>
<keyword evidence="12" id="KW-1185">Reference proteome</keyword>
<feature type="domain" description="N-acetyltransferase" evidence="10">
    <location>
        <begin position="6"/>
        <end position="154"/>
    </location>
</feature>
<dbReference type="KEGG" id="rht:NT26_2539"/>
<dbReference type="EMBL" id="FO082820">
    <property type="protein sequence ID" value="CCF20263.1"/>
    <property type="molecule type" value="Genomic_DNA"/>
</dbReference>
<name>L0NGP2_9HYPH</name>
<dbReference type="Proteomes" id="UP000010792">
    <property type="component" value="Chromosome"/>
</dbReference>
<dbReference type="InterPro" id="IPR016181">
    <property type="entry name" value="Acyl_CoA_acyltransferase"/>
</dbReference>
<evidence type="ECO:0000256" key="7">
    <source>
        <dbReference type="ARBA" id="ARBA00029660"/>
    </source>
</evidence>
<dbReference type="InterPro" id="IPR000182">
    <property type="entry name" value="GNAT_dom"/>
</dbReference>
<dbReference type="GO" id="GO:0046677">
    <property type="term" value="P:response to antibiotic"/>
    <property type="evidence" value="ECO:0007669"/>
    <property type="project" value="UniProtKB-KW"/>
</dbReference>
<dbReference type="Gene3D" id="3.40.630.30">
    <property type="match status" value="1"/>
</dbReference>
<comment type="function">
    <text evidence="9">Catalyzes the transfer of an acetyl group from acetyl-CoA to the 6'-amino group of aminoglycoside molecules conferring resistance to antibiotics containing the purpurosamine ring.</text>
</comment>
<dbReference type="AlphaFoldDB" id="L0NGP2"/>
<dbReference type="InterPro" id="IPR024170">
    <property type="entry name" value="Aminoglycoside_N6-AcTrfrase"/>
</dbReference>
<keyword evidence="4 9" id="KW-0808">Transferase</keyword>
<evidence type="ECO:0000256" key="6">
    <source>
        <dbReference type="ARBA" id="ARBA00023315"/>
    </source>
</evidence>
<sequence length="154" mass="17063">MTLKPVSVRPLTSLDGEPWSRLRQALWPDQPADAHLVEIEEMLGGQGAVGYGYGAFDPEGELVAFAEVSIRAYANGCTSTPVPFLEGIFVEERSRRTGVAGQLLAQIESDLRNRGFVELCSDAEMHNTSSHLAHRQWGFVETERVIYFRKPLGT</sequence>
<evidence type="ECO:0000259" key="10">
    <source>
        <dbReference type="PROSITE" id="PS51186"/>
    </source>
</evidence>
<keyword evidence="6 9" id="KW-0012">Acyltransferase</keyword>
<gene>
    <name evidence="11" type="primary">aacA</name>
    <name evidence="11" type="ORF">NT26_2539</name>
</gene>
<evidence type="ECO:0000313" key="12">
    <source>
        <dbReference type="Proteomes" id="UP000010792"/>
    </source>
</evidence>
<organism evidence="11 12">
    <name type="scientific">Pseudorhizobium banfieldiae</name>
    <dbReference type="NCBI Taxonomy" id="1125847"/>
    <lineage>
        <taxon>Bacteria</taxon>
        <taxon>Pseudomonadati</taxon>
        <taxon>Pseudomonadota</taxon>
        <taxon>Alphaproteobacteria</taxon>
        <taxon>Hyphomicrobiales</taxon>
        <taxon>Rhizobiaceae</taxon>
        <taxon>Rhizobium/Agrobacterium group</taxon>
        <taxon>Pseudorhizobium</taxon>
    </lineage>
</organism>
<evidence type="ECO:0000313" key="11">
    <source>
        <dbReference type="EMBL" id="CCF20263.1"/>
    </source>
</evidence>
<dbReference type="CDD" id="cd04301">
    <property type="entry name" value="NAT_SF"/>
    <property type="match status" value="1"/>
</dbReference>
<dbReference type="PROSITE" id="PS51186">
    <property type="entry name" value="GNAT"/>
    <property type="match status" value="1"/>
</dbReference>
<reference evidence="11 12" key="1">
    <citation type="journal article" date="2013" name="Genome Biol. Evol.">
        <title>Life in an arsenic-containing gold mine: genome and physiology of the autotrophic arsenite-oxidizing bacterium rhizobium sp. NT-26.</title>
        <authorList>
            <person name="Andres J."/>
            <person name="Arsene-Ploetze F."/>
            <person name="Barbe V."/>
            <person name="Brochier-Armanet C."/>
            <person name="Cleiss-Arnold J."/>
            <person name="Coppee J.Y."/>
            <person name="Dillies M.A."/>
            <person name="Geist"/>
            <person name="L"/>
            <person name="Joublin A."/>
            <person name="Koechler S."/>
            <person name="Lassalle F."/>
            <person name="Marchal M."/>
            <person name="Medigue C."/>
            <person name="Muller D."/>
            <person name="Nesme X."/>
            <person name="Plewniak F."/>
            <person name="Proux C."/>
            <person name="Ramirez-Bahena M.H."/>
            <person name="Schenowitz C."/>
            <person name="Sismeiro O."/>
            <person name="Vallenet D."/>
            <person name="Santini J.M."/>
            <person name="Bertin P.N."/>
        </authorList>
    </citation>
    <scope>NUCLEOTIDE SEQUENCE [LARGE SCALE GENOMIC DNA]</scope>
    <source>
        <strain evidence="11 12">NT-26</strain>
    </source>
</reference>
<accession>L0NGP2</accession>
<dbReference type="Pfam" id="PF00583">
    <property type="entry name" value="Acetyltransf_1"/>
    <property type="match status" value="1"/>
</dbReference>
<dbReference type="GO" id="GO:0047663">
    <property type="term" value="F:aminoglycoside 6'-N-acetyltransferase activity"/>
    <property type="evidence" value="ECO:0007669"/>
    <property type="project" value="UniProtKB-EC"/>
</dbReference>
<dbReference type="SUPFAM" id="SSF55729">
    <property type="entry name" value="Acyl-CoA N-acyltransferases (Nat)"/>
    <property type="match status" value="1"/>
</dbReference>
<dbReference type="STRING" id="1125847.NT26_2539"/>
<dbReference type="OrthoDB" id="118633at2"/>
<evidence type="ECO:0000256" key="1">
    <source>
        <dbReference type="ARBA" id="ARBA00011738"/>
    </source>
</evidence>
<dbReference type="PIRSF" id="PIRSF000452">
    <property type="entry name" value="6-N-acetyltransf"/>
    <property type="match status" value="1"/>
</dbReference>
<evidence type="ECO:0000256" key="4">
    <source>
        <dbReference type="ARBA" id="ARBA00022679"/>
    </source>
</evidence>
<protein>
    <recommendedName>
        <fullName evidence="3 9">Aminoglycoside N(6')-acetyltransferase type 1</fullName>
        <ecNumber evidence="2 9">2.3.1.82</ecNumber>
    </recommendedName>
    <alternativeName>
        <fullName evidence="7 9">Aminoglycoside resistance protein</fullName>
    </alternativeName>
</protein>
<keyword evidence="5 9" id="KW-0046">Antibiotic resistance</keyword>
<comment type="catalytic activity">
    <reaction evidence="8 9">
        <text>kanamycin B + acetyl-CoA = N(6')-acetylkanamycin B + CoA + H(+)</text>
        <dbReference type="Rhea" id="RHEA:16449"/>
        <dbReference type="ChEBI" id="CHEBI:15378"/>
        <dbReference type="ChEBI" id="CHEBI:57287"/>
        <dbReference type="ChEBI" id="CHEBI:57288"/>
        <dbReference type="ChEBI" id="CHEBI:58390"/>
        <dbReference type="ChEBI" id="CHEBI:58549"/>
        <dbReference type="EC" id="2.3.1.82"/>
    </reaction>
</comment>
<dbReference type="EC" id="2.3.1.82" evidence="2 9"/>
<evidence type="ECO:0000256" key="2">
    <source>
        <dbReference type="ARBA" id="ARBA00012888"/>
    </source>
</evidence>